<organism evidence="1">
    <name type="scientific">Anguilla anguilla</name>
    <name type="common">European freshwater eel</name>
    <name type="synonym">Muraena anguilla</name>
    <dbReference type="NCBI Taxonomy" id="7936"/>
    <lineage>
        <taxon>Eukaryota</taxon>
        <taxon>Metazoa</taxon>
        <taxon>Chordata</taxon>
        <taxon>Craniata</taxon>
        <taxon>Vertebrata</taxon>
        <taxon>Euteleostomi</taxon>
        <taxon>Actinopterygii</taxon>
        <taxon>Neopterygii</taxon>
        <taxon>Teleostei</taxon>
        <taxon>Anguilliformes</taxon>
        <taxon>Anguillidae</taxon>
        <taxon>Anguilla</taxon>
    </lineage>
</organism>
<reference evidence="1" key="1">
    <citation type="submission" date="2014-11" db="EMBL/GenBank/DDBJ databases">
        <authorList>
            <person name="Amaro Gonzalez C."/>
        </authorList>
    </citation>
    <scope>NUCLEOTIDE SEQUENCE</scope>
</reference>
<protein>
    <submittedName>
        <fullName evidence="1">Uncharacterized protein</fullName>
    </submittedName>
</protein>
<sequence>MVLSHTIMQSVKMFVFHKCLHL</sequence>
<evidence type="ECO:0000313" key="1">
    <source>
        <dbReference type="EMBL" id="JAH37110.1"/>
    </source>
</evidence>
<proteinExistence type="predicted"/>
<dbReference type="AlphaFoldDB" id="A0A0E9S8U9"/>
<dbReference type="EMBL" id="GBXM01071467">
    <property type="protein sequence ID" value="JAH37110.1"/>
    <property type="molecule type" value="Transcribed_RNA"/>
</dbReference>
<name>A0A0E9S8U9_ANGAN</name>
<accession>A0A0E9S8U9</accession>
<reference evidence="1" key="2">
    <citation type="journal article" date="2015" name="Fish Shellfish Immunol.">
        <title>Early steps in the European eel (Anguilla anguilla)-Vibrio vulnificus interaction in the gills: Role of the RtxA13 toxin.</title>
        <authorList>
            <person name="Callol A."/>
            <person name="Pajuelo D."/>
            <person name="Ebbesson L."/>
            <person name="Teles M."/>
            <person name="MacKenzie S."/>
            <person name="Amaro C."/>
        </authorList>
    </citation>
    <scope>NUCLEOTIDE SEQUENCE</scope>
</reference>